<evidence type="ECO:0000259" key="2">
    <source>
        <dbReference type="Pfam" id="PF00496"/>
    </source>
</evidence>
<dbReference type="Proteomes" id="UP000250434">
    <property type="component" value="Chromosome"/>
</dbReference>
<dbReference type="GO" id="GO:0042597">
    <property type="term" value="C:periplasmic space"/>
    <property type="evidence" value="ECO:0007669"/>
    <property type="project" value="UniProtKB-ARBA"/>
</dbReference>
<keyword evidence="4" id="KW-1185">Reference proteome</keyword>
<organism evidence="3 4">
    <name type="scientific">Amycolatopsis albispora</name>
    <dbReference type="NCBI Taxonomy" id="1804986"/>
    <lineage>
        <taxon>Bacteria</taxon>
        <taxon>Bacillati</taxon>
        <taxon>Actinomycetota</taxon>
        <taxon>Actinomycetes</taxon>
        <taxon>Pseudonocardiales</taxon>
        <taxon>Pseudonocardiaceae</taxon>
        <taxon>Amycolatopsis</taxon>
    </lineage>
</organism>
<dbReference type="GO" id="GO:0015833">
    <property type="term" value="P:peptide transport"/>
    <property type="evidence" value="ECO:0007669"/>
    <property type="project" value="TreeGrafter"/>
</dbReference>
<keyword evidence="1" id="KW-0732">Signal</keyword>
<dbReference type="InterPro" id="IPR000914">
    <property type="entry name" value="SBP_5_dom"/>
</dbReference>
<name>A0A344LJ60_9PSEU</name>
<accession>A0A344LJ60</accession>
<dbReference type="CDD" id="cd00995">
    <property type="entry name" value="PBP2_NikA_DppA_OppA_like"/>
    <property type="match status" value="1"/>
</dbReference>
<dbReference type="Gene3D" id="3.10.105.10">
    <property type="entry name" value="Dipeptide-binding Protein, Domain 3"/>
    <property type="match status" value="1"/>
</dbReference>
<dbReference type="AlphaFoldDB" id="A0A344LJ60"/>
<protein>
    <recommendedName>
        <fullName evidence="2">Solute-binding protein family 5 domain-containing protein</fullName>
    </recommendedName>
</protein>
<feature type="chain" id="PRO_5039650003" description="Solute-binding protein family 5 domain-containing protein" evidence="1">
    <location>
        <begin position="21"/>
        <end position="449"/>
    </location>
</feature>
<dbReference type="PROSITE" id="PS51257">
    <property type="entry name" value="PROKAR_LIPOPROTEIN"/>
    <property type="match status" value="1"/>
</dbReference>
<dbReference type="InterPro" id="IPR039424">
    <property type="entry name" value="SBP_5"/>
</dbReference>
<dbReference type="InterPro" id="IPR030678">
    <property type="entry name" value="Peptide/Ni-bd"/>
</dbReference>
<dbReference type="PANTHER" id="PTHR30290:SF83">
    <property type="entry name" value="ABC TRANSPORTER SUBSTRATE-BINDING PROTEIN"/>
    <property type="match status" value="1"/>
</dbReference>
<dbReference type="GO" id="GO:1904680">
    <property type="term" value="F:peptide transmembrane transporter activity"/>
    <property type="evidence" value="ECO:0007669"/>
    <property type="project" value="TreeGrafter"/>
</dbReference>
<dbReference type="RefSeq" id="WP_113697153.1">
    <property type="nucleotide sequence ID" value="NZ_CP015163.1"/>
</dbReference>
<dbReference type="SUPFAM" id="SSF53850">
    <property type="entry name" value="Periplasmic binding protein-like II"/>
    <property type="match status" value="1"/>
</dbReference>
<dbReference type="Gene3D" id="3.40.190.10">
    <property type="entry name" value="Periplasmic binding protein-like II"/>
    <property type="match status" value="1"/>
</dbReference>
<feature type="domain" description="Solute-binding protein family 5" evidence="2">
    <location>
        <begin position="65"/>
        <end position="335"/>
    </location>
</feature>
<proteinExistence type="predicted"/>
<dbReference type="PIRSF" id="PIRSF002741">
    <property type="entry name" value="MppA"/>
    <property type="match status" value="1"/>
</dbReference>
<feature type="signal peptide" evidence="1">
    <location>
        <begin position="1"/>
        <end position="20"/>
    </location>
</feature>
<dbReference type="OrthoDB" id="9046151at2"/>
<dbReference type="KEGG" id="aab:A4R43_41280"/>
<evidence type="ECO:0000313" key="3">
    <source>
        <dbReference type="EMBL" id="AXB48084.1"/>
    </source>
</evidence>
<sequence>MRLLPPLLAAVALAACTPAAEPPSPDVLTVGVGEPASLVPAEVRDQAGRTVVSALWTPLPPEAATSPDLLTWTVKPPASRFHDGTPVTAKSYVDTWRLTGGSLGAKEITAVDESTVRIVLDRPAAEIPAKLTAPAFLPLPESVLTSRDWAGFSRHPIGNGPYRLAAPWEPGKGAKLLRDNGNPREIELRVGDPRAHYDAVKAGTLDLATEVPGDRHDAMHADFADRHTMWPLPSAGYLVFPLGDKRFEDAAVRYAFAMAADRAALAKGPLGDQADPAKGALPGDRSATCRPCTHDPAAAKAFAGQGGLSGDVNLYFEPADEAWARALAEQIQGTLGIPVHAKPRHEGTLDGPLAITVQAATPGETVAALTTATGYAGAGFGDLVAAASSATGEEERAQRYRLVENQLLRDLPAAPIWTGHGHAVWSSRVKNAAARPFGGVELAAVSIQN</sequence>
<dbReference type="GO" id="GO:0043190">
    <property type="term" value="C:ATP-binding cassette (ABC) transporter complex"/>
    <property type="evidence" value="ECO:0007669"/>
    <property type="project" value="InterPro"/>
</dbReference>
<dbReference type="Pfam" id="PF00496">
    <property type="entry name" value="SBP_bac_5"/>
    <property type="match status" value="1"/>
</dbReference>
<gene>
    <name evidence="3" type="ORF">A4R43_41280</name>
</gene>
<dbReference type="EMBL" id="CP015163">
    <property type="protein sequence ID" value="AXB48084.1"/>
    <property type="molecule type" value="Genomic_DNA"/>
</dbReference>
<reference evidence="3 4" key="1">
    <citation type="submission" date="2016-04" db="EMBL/GenBank/DDBJ databases">
        <title>Complete genome sequence and analysis of deep-sea sediment isolate, Amycolatopsis sp. WP1.</title>
        <authorList>
            <person name="Wang H."/>
            <person name="Chen S."/>
            <person name="Wu Q."/>
        </authorList>
    </citation>
    <scope>NUCLEOTIDE SEQUENCE [LARGE SCALE GENOMIC DNA]</scope>
    <source>
        <strain evidence="3 4">WP1</strain>
    </source>
</reference>
<evidence type="ECO:0000313" key="4">
    <source>
        <dbReference type="Proteomes" id="UP000250434"/>
    </source>
</evidence>
<evidence type="ECO:0000256" key="1">
    <source>
        <dbReference type="SAM" id="SignalP"/>
    </source>
</evidence>
<dbReference type="PANTHER" id="PTHR30290">
    <property type="entry name" value="PERIPLASMIC BINDING COMPONENT OF ABC TRANSPORTER"/>
    <property type="match status" value="1"/>
</dbReference>